<dbReference type="Pfam" id="PF17657">
    <property type="entry name" value="DNA_pol3_finger"/>
    <property type="match status" value="1"/>
</dbReference>
<dbReference type="InterPro" id="IPR011708">
    <property type="entry name" value="DNA_pol3_alpha_NTPase_dom"/>
</dbReference>
<organism evidence="14">
    <name type="scientific">OCS116 cluster bacterium</name>
    <dbReference type="NCBI Taxonomy" id="2030921"/>
    <lineage>
        <taxon>Bacteria</taxon>
        <taxon>Pseudomonadati</taxon>
        <taxon>Pseudomonadota</taxon>
        <taxon>Alphaproteobacteria</taxon>
        <taxon>OCS116 cluster</taxon>
    </lineage>
</organism>
<dbReference type="Pfam" id="PF07733">
    <property type="entry name" value="DNA_pol3_alpha"/>
    <property type="match status" value="1"/>
</dbReference>
<dbReference type="NCBIfam" id="NF004226">
    <property type="entry name" value="PRK05673.1"/>
    <property type="match status" value="1"/>
</dbReference>
<keyword evidence="9" id="KW-0239">DNA-directed DNA polymerase</keyword>
<evidence type="ECO:0000256" key="7">
    <source>
        <dbReference type="ARBA" id="ARBA00022695"/>
    </source>
</evidence>
<evidence type="ECO:0000256" key="1">
    <source>
        <dbReference type="ARBA" id="ARBA00004496"/>
    </source>
</evidence>
<evidence type="ECO:0000256" key="9">
    <source>
        <dbReference type="ARBA" id="ARBA00022932"/>
    </source>
</evidence>
<keyword evidence="7" id="KW-0548">Nucleotidyltransferase</keyword>
<reference key="1">
    <citation type="submission" date="2017-08" db="EMBL/GenBank/DDBJ databases">
        <title>A dynamic microbial community with high functional redundancy inhabits the cold, oxic subseafloor aquifer.</title>
        <authorList>
            <person name="Tully B.J."/>
            <person name="Wheat C.G."/>
            <person name="Glazer B.T."/>
            <person name="Huber J.A."/>
        </authorList>
    </citation>
    <scope>NUCLEOTIDE SEQUENCE [LARGE SCALE GENOMIC DNA]</scope>
</reference>
<dbReference type="GO" id="GO:0008408">
    <property type="term" value="F:3'-5' exonuclease activity"/>
    <property type="evidence" value="ECO:0007669"/>
    <property type="project" value="InterPro"/>
</dbReference>
<dbReference type="InterPro" id="IPR004805">
    <property type="entry name" value="DnaE2/DnaE/PolC"/>
</dbReference>
<keyword evidence="6" id="KW-0808">Transferase</keyword>
<sequence>MSQSNPQQNQQAFVHLRTHSAYSLLEGALPVEKIIKLAGDDLSPAVAITDSGNLFGALEFSEKSVKSSVQPITAVTLTVKLDDGTYAPSLASSQRHKEIPSIALFAQNETGYENLMALVSKSFLETPDNETPHIPLETLAKHTDGLIALSGGPSGPINKALYEENPDRAQDFFNTLNKLYPNRFYIELQRHNMPEENKVESALVKMAYENNVPLVATNECFFQKTEDYKAHDALICIAQSTVVGADDRLRLTAEHYFKTTKQMIALFEDLPEAIENTMEIAQRCHFRPHMRDPILPNFTGSSGKDALKAEADALTKDAIAGLKVRLAFHGPAEGYTEKDYHDRLDFELGIINDMKFPGYFLIVSDFIKWAKDHNIPVGPGRGSGAGSLVAYSLTITDLDPLMWGLLFERFLNPERVSMPDFDIDFCQDRREEVITYVQKKYGFDQVAQIITFGKLQARAVLRDVGRVLQMPYGQVDRLCKLVPNAPGSAMTLPEAIASEPKLREERDSEEIVAELLEIGQSLEGLYRHASTHAAGVVIGDRPLSQLVPLYRDPRSEMPVTQFNMKWVEPAGLVKFDFLGLKTLTVLETALRFLKNRNIDIDLAAIPIDDKPSYELMARGQTIGVFQLESSGMRDMLRGLKPDRFEDIIAMVSLYRPGPMDNIPTYIACKHGRQDPDYLHPKLEEVLKETHGVIIYQEQVMKIAQVLSGYSLGGADLLRRAMGKKDQAEMDRQRIIFNKGAVANGVDKSRSNYIFDLVNKFAGYGFNKSHAAAYALVAYQTAYLKANYPVEFMAALMTLDMGNVDKLQLFKQECKQMGIEVLPPDINKSAVEFVVENGKIRYSLAALKNVGSQAVESIVAARKEVGKFKDIAHFGENLNTRHVNKRAIENMIKTGAFDSLNPDRAQLFSGLDSIMAFANKSQNDKEVGMIDMFAAMGDDQSTAEKLPLPKVKAWTNIELLEFEKKAAGFYISGHPLDDYATLLKQMKIITWEQFTKNVLAGGKKSAKLAATITAKQEKRSKKGNKFAFIGLSDSSAQYEAVMFGDVLEKYEEHLAVGTLVIVGIGADVDGDQIRPRVNSVEPLEKQASKSLQTSVKIYLEGKETIDFVKQQLEKGGKGEISLVVTSEDKQFEVEILLKDQYIISSERIAAIKSLPQVQSIIQN</sequence>
<comment type="function">
    <text evidence="10">DNA polymerase III is a complex, multichain enzyme responsible for most of the replicative synthesis in bacteria. This DNA polymerase also exhibits 3' to 5' exonuclease activity. The alpha chain is the DNA polymerase.</text>
</comment>
<evidence type="ECO:0000256" key="8">
    <source>
        <dbReference type="ARBA" id="ARBA00022705"/>
    </source>
</evidence>
<dbReference type="InterPro" id="IPR003141">
    <property type="entry name" value="Pol/His_phosphatase_N"/>
</dbReference>
<evidence type="ECO:0000256" key="11">
    <source>
        <dbReference type="ARBA" id="ARBA00026073"/>
    </source>
</evidence>
<evidence type="ECO:0000313" key="14">
    <source>
        <dbReference type="EMBL" id="PCJ01916.1"/>
    </source>
</evidence>
<comment type="caution">
    <text evidence="14">The sequence shown here is derived from an EMBL/GenBank/DDBJ whole genome shotgun (WGS) entry which is preliminary data.</text>
</comment>
<reference evidence="14" key="2">
    <citation type="journal article" date="2018" name="ISME J.">
        <title>A dynamic microbial community with high functional redundancy inhabits the cold, oxic subseafloor aquifer.</title>
        <authorList>
            <person name="Tully B.J."/>
            <person name="Wheat C.G."/>
            <person name="Glazer B.T."/>
            <person name="Huber J.A."/>
        </authorList>
    </citation>
    <scope>NUCLEOTIDE SEQUENCE</scope>
    <source>
        <strain evidence="14">NORP83</strain>
    </source>
</reference>
<protein>
    <recommendedName>
        <fullName evidence="4">DNA polymerase III subunit alpha</fullName>
        <ecNumber evidence="3">2.7.7.7</ecNumber>
    </recommendedName>
</protein>
<evidence type="ECO:0000256" key="4">
    <source>
        <dbReference type="ARBA" id="ARBA00019114"/>
    </source>
</evidence>
<comment type="subcellular location">
    <subcellularLocation>
        <location evidence="1">Cytoplasm</location>
    </subcellularLocation>
</comment>
<evidence type="ECO:0000256" key="6">
    <source>
        <dbReference type="ARBA" id="ARBA00022679"/>
    </source>
</evidence>
<keyword evidence="8" id="KW-0235">DNA replication</keyword>
<dbReference type="InterPro" id="IPR049821">
    <property type="entry name" value="PolIIIA_DnaE1_PHP"/>
</dbReference>
<keyword evidence="5" id="KW-0963">Cytoplasm</keyword>
<feature type="domain" description="Polymerase/histidinol phosphatase N-terminal" evidence="13">
    <location>
        <begin position="14"/>
        <end position="81"/>
    </location>
</feature>
<dbReference type="PANTHER" id="PTHR32294:SF0">
    <property type="entry name" value="DNA POLYMERASE III SUBUNIT ALPHA"/>
    <property type="match status" value="1"/>
</dbReference>
<evidence type="ECO:0000256" key="2">
    <source>
        <dbReference type="ARBA" id="ARBA00009496"/>
    </source>
</evidence>
<dbReference type="NCBIfam" id="TIGR00594">
    <property type="entry name" value="polc"/>
    <property type="match status" value="1"/>
</dbReference>
<comment type="catalytic activity">
    <reaction evidence="12">
        <text>DNA(n) + a 2'-deoxyribonucleoside 5'-triphosphate = DNA(n+1) + diphosphate</text>
        <dbReference type="Rhea" id="RHEA:22508"/>
        <dbReference type="Rhea" id="RHEA-COMP:17339"/>
        <dbReference type="Rhea" id="RHEA-COMP:17340"/>
        <dbReference type="ChEBI" id="CHEBI:33019"/>
        <dbReference type="ChEBI" id="CHEBI:61560"/>
        <dbReference type="ChEBI" id="CHEBI:173112"/>
        <dbReference type="EC" id="2.7.7.7"/>
    </reaction>
</comment>
<proteinExistence type="inferred from homology"/>
<dbReference type="CDD" id="cd07433">
    <property type="entry name" value="PHP_PolIIIA_DnaE1"/>
    <property type="match status" value="1"/>
</dbReference>
<evidence type="ECO:0000256" key="3">
    <source>
        <dbReference type="ARBA" id="ARBA00012417"/>
    </source>
</evidence>
<accession>A0A2A4Z5W1</accession>
<dbReference type="SMART" id="SM00481">
    <property type="entry name" value="POLIIIAc"/>
    <property type="match status" value="1"/>
</dbReference>
<dbReference type="PANTHER" id="PTHR32294">
    <property type="entry name" value="DNA POLYMERASE III SUBUNIT ALPHA"/>
    <property type="match status" value="1"/>
</dbReference>
<dbReference type="Pfam" id="PF02811">
    <property type="entry name" value="PHP"/>
    <property type="match status" value="1"/>
</dbReference>
<dbReference type="AlphaFoldDB" id="A0A2A4Z5W1"/>
<dbReference type="InterPro" id="IPR040982">
    <property type="entry name" value="DNA_pol3_finger"/>
</dbReference>
<evidence type="ECO:0000259" key="13">
    <source>
        <dbReference type="SMART" id="SM00481"/>
    </source>
</evidence>
<dbReference type="CDD" id="cd04485">
    <property type="entry name" value="DnaE_OBF"/>
    <property type="match status" value="1"/>
</dbReference>
<dbReference type="GO" id="GO:0005737">
    <property type="term" value="C:cytoplasm"/>
    <property type="evidence" value="ECO:0007669"/>
    <property type="project" value="UniProtKB-SubCell"/>
</dbReference>
<dbReference type="InterPro" id="IPR004013">
    <property type="entry name" value="PHP_dom"/>
</dbReference>
<dbReference type="Pfam" id="PF14579">
    <property type="entry name" value="HHH_6"/>
    <property type="match status" value="1"/>
</dbReference>
<dbReference type="InterPro" id="IPR016195">
    <property type="entry name" value="Pol/histidinol_Pase-like"/>
</dbReference>
<dbReference type="Gene3D" id="1.10.10.1600">
    <property type="entry name" value="Bacterial DNA polymerase III alpha subunit, thumb domain"/>
    <property type="match status" value="1"/>
</dbReference>
<dbReference type="EC" id="2.7.7.7" evidence="3"/>
<comment type="subunit">
    <text evidence="11">DNA polymerase III contains a core (composed of alpha, epsilon and theta chains) that associates with a tau subunit. This core dimerizes to form the POLIII' complex. PolIII' associates with the gamma complex (composed of gamma, delta, delta', psi and chi chains) and with the beta chain to form the complete DNA polymerase III complex.</text>
</comment>
<dbReference type="GO" id="GO:0003887">
    <property type="term" value="F:DNA-directed DNA polymerase activity"/>
    <property type="evidence" value="ECO:0007669"/>
    <property type="project" value="UniProtKB-KW"/>
</dbReference>
<dbReference type="InterPro" id="IPR029460">
    <property type="entry name" value="DNAPol_HHH"/>
</dbReference>
<dbReference type="GO" id="GO:0006260">
    <property type="term" value="P:DNA replication"/>
    <property type="evidence" value="ECO:0007669"/>
    <property type="project" value="UniProtKB-KW"/>
</dbReference>
<dbReference type="SUPFAM" id="SSF89550">
    <property type="entry name" value="PHP domain-like"/>
    <property type="match status" value="1"/>
</dbReference>
<dbReference type="EMBL" id="NVUS01000006">
    <property type="protein sequence ID" value="PCJ01916.1"/>
    <property type="molecule type" value="Genomic_DNA"/>
</dbReference>
<dbReference type="Gene3D" id="1.10.150.870">
    <property type="match status" value="1"/>
</dbReference>
<gene>
    <name evidence="14" type="ORF">COB13_06755</name>
</gene>
<name>A0A2A4Z5W1_9PROT</name>
<evidence type="ECO:0000256" key="12">
    <source>
        <dbReference type="ARBA" id="ARBA00049244"/>
    </source>
</evidence>
<dbReference type="Gene3D" id="3.20.20.140">
    <property type="entry name" value="Metal-dependent hydrolases"/>
    <property type="match status" value="1"/>
</dbReference>
<dbReference type="InterPro" id="IPR041931">
    <property type="entry name" value="DNA_pol3_alpha_thumb_dom"/>
</dbReference>
<comment type="similarity">
    <text evidence="2">Belongs to the DNA polymerase type-C family. DnaE subfamily.</text>
</comment>
<evidence type="ECO:0000256" key="5">
    <source>
        <dbReference type="ARBA" id="ARBA00022490"/>
    </source>
</evidence>
<evidence type="ECO:0000256" key="10">
    <source>
        <dbReference type="ARBA" id="ARBA00025611"/>
    </source>
</evidence>